<dbReference type="PANTHER" id="PTHR48475">
    <property type="entry name" value="RIBONUCLEASE H"/>
    <property type="match status" value="1"/>
</dbReference>
<gene>
    <name evidence="2" type="ORF">V5N11_030324</name>
</gene>
<reference evidence="2 3" key="1">
    <citation type="submission" date="2024-04" db="EMBL/GenBank/DDBJ databases">
        <title>Genome assembly C_amara_ONT_v2.</title>
        <authorList>
            <person name="Yant L."/>
            <person name="Moore C."/>
            <person name="Slenker M."/>
        </authorList>
    </citation>
    <scope>NUCLEOTIDE SEQUENCE [LARGE SCALE GENOMIC DNA]</scope>
    <source>
        <tissue evidence="2">Leaf</tissue>
    </source>
</reference>
<dbReference type="PANTHER" id="PTHR48475:SF2">
    <property type="entry name" value="RIBONUCLEASE H"/>
    <property type="match status" value="1"/>
</dbReference>
<dbReference type="Proteomes" id="UP001558713">
    <property type="component" value="Unassembled WGS sequence"/>
</dbReference>
<name>A0ABD1BFX8_CARAN</name>
<protein>
    <recommendedName>
        <fullName evidence="4">Maturase R</fullName>
    </recommendedName>
</protein>
<sequence length="107" mass="12143">MTSRPLRTILHSPSQSGRLAKWAIEPSEYDIEYRPRTAAKAQVLADFIIELAVKNSNTSSSTPKWTLHVDGASSRQGSGVGLRLTSSRRRNDRTIVRTRFQRFKQRS</sequence>
<evidence type="ECO:0000313" key="3">
    <source>
        <dbReference type="Proteomes" id="UP001558713"/>
    </source>
</evidence>
<accession>A0ABD1BFX8</accession>
<feature type="region of interest" description="Disordered" evidence="1">
    <location>
        <begin position="57"/>
        <end position="107"/>
    </location>
</feature>
<keyword evidence="3" id="KW-1185">Reference proteome</keyword>
<dbReference type="AlphaFoldDB" id="A0ABD1BFX8"/>
<evidence type="ECO:0000313" key="2">
    <source>
        <dbReference type="EMBL" id="KAL1210691.1"/>
    </source>
</evidence>
<dbReference type="EMBL" id="JBANAX010000393">
    <property type="protein sequence ID" value="KAL1210691.1"/>
    <property type="molecule type" value="Genomic_DNA"/>
</dbReference>
<evidence type="ECO:0008006" key="4">
    <source>
        <dbReference type="Google" id="ProtNLM"/>
    </source>
</evidence>
<proteinExistence type="predicted"/>
<comment type="caution">
    <text evidence="2">The sequence shown here is derived from an EMBL/GenBank/DDBJ whole genome shotgun (WGS) entry which is preliminary data.</text>
</comment>
<organism evidence="2 3">
    <name type="scientific">Cardamine amara subsp. amara</name>
    <dbReference type="NCBI Taxonomy" id="228776"/>
    <lineage>
        <taxon>Eukaryota</taxon>
        <taxon>Viridiplantae</taxon>
        <taxon>Streptophyta</taxon>
        <taxon>Embryophyta</taxon>
        <taxon>Tracheophyta</taxon>
        <taxon>Spermatophyta</taxon>
        <taxon>Magnoliopsida</taxon>
        <taxon>eudicotyledons</taxon>
        <taxon>Gunneridae</taxon>
        <taxon>Pentapetalae</taxon>
        <taxon>rosids</taxon>
        <taxon>malvids</taxon>
        <taxon>Brassicales</taxon>
        <taxon>Brassicaceae</taxon>
        <taxon>Cardamineae</taxon>
        <taxon>Cardamine</taxon>
    </lineage>
</organism>
<evidence type="ECO:0000256" key="1">
    <source>
        <dbReference type="SAM" id="MobiDB-lite"/>
    </source>
</evidence>